<organism evidence="2 3">
    <name type="scientific">Zizania palustris</name>
    <name type="common">Northern wild rice</name>
    <dbReference type="NCBI Taxonomy" id="103762"/>
    <lineage>
        <taxon>Eukaryota</taxon>
        <taxon>Viridiplantae</taxon>
        <taxon>Streptophyta</taxon>
        <taxon>Embryophyta</taxon>
        <taxon>Tracheophyta</taxon>
        <taxon>Spermatophyta</taxon>
        <taxon>Magnoliopsida</taxon>
        <taxon>Liliopsida</taxon>
        <taxon>Poales</taxon>
        <taxon>Poaceae</taxon>
        <taxon>BOP clade</taxon>
        <taxon>Oryzoideae</taxon>
        <taxon>Oryzeae</taxon>
        <taxon>Zizaniinae</taxon>
        <taxon>Zizania</taxon>
    </lineage>
</organism>
<reference evidence="2" key="2">
    <citation type="submission" date="2021-02" db="EMBL/GenBank/DDBJ databases">
        <authorList>
            <person name="Kimball J.A."/>
            <person name="Haas M.W."/>
            <person name="Macchietto M."/>
            <person name="Kono T."/>
            <person name="Duquette J."/>
            <person name="Shao M."/>
        </authorList>
    </citation>
    <scope>NUCLEOTIDE SEQUENCE</scope>
    <source>
        <tissue evidence="2">Fresh leaf tissue</tissue>
    </source>
</reference>
<protein>
    <submittedName>
        <fullName evidence="2">Uncharacterized protein</fullName>
    </submittedName>
</protein>
<evidence type="ECO:0000256" key="1">
    <source>
        <dbReference type="SAM" id="MobiDB-lite"/>
    </source>
</evidence>
<dbReference type="AlphaFoldDB" id="A0A8J5R7H2"/>
<evidence type="ECO:0000313" key="2">
    <source>
        <dbReference type="EMBL" id="KAG8039929.1"/>
    </source>
</evidence>
<feature type="region of interest" description="Disordered" evidence="1">
    <location>
        <begin position="1"/>
        <end position="20"/>
    </location>
</feature>
<comment type="caution">
    <text evidence="2">The sequence shown here is derived from an EMBL/GenBank/DDBJ whole genome shotgun (WGS) entry which is preliminary data.</text>
</comment>
<name>A0A8J5R7H2_ZIZPA</name>
<dbReference type="EMBL" id="JAAALK010001862">
    <property type="protein sequence ID" value="KAG8039929.1"/>
    <property type="molecule type" value="Genomic_DNA"/>
</dbReference>
<gene>
    <name evidence="2" type="ORF">GUJ93_ZPchr2178g2968</name>
</gene>
<sequence length="93" mass="10459">MPPPADVTGGNKETSEDDDEPLCVIIRRTSKEHKHRLATAVGWPESEWSFIGEGYAASMRGGTVEEWWPFGVEDLPPMDTPRVLSPIRILVRR</sequence>
<proteinExistence type="predicted"/>
<reference evidence="2" key="1">
    <citation type="journal article" date="2021" name="bioRxiv">
        <title>Whole Genome Assembly and Annotation of Northern Wild Rice, Zizania palustris L., Supports a Whole Genome Duplication in the Zizania Genus.</title>
        <authorList>
            <person name="Haas M."/>
            <person name="Kono T."/>
            <person name="Macchietto M."/>
            <person name="Millas R."/>
            <person name="McGilp L."/>
            <person name="Shao M."/>
            <person name="Duquette J."/>
            <person name="Hirsch C.N."/>
            <person name="Kimball J."/>
        </authorList>
    </citation>
    <scope>NUCLEOTIDE SEQUENCE</scope>
    <source>
        <tissue evidence="2">Fresh leaf tissue</tissue>
    </source>
</reference>
<evidence type="ECO:0000313" key="3">
    <source>
        <dbReference type="Proteomes" id="UP000729402"/>
    </source>
</evidence>
<keyword evidence="3" id="KW-1185">Reference proteome</keyword>
<dbReference type="Proteomes" id="UP000729402">
    <property type="component" value="Unassembled WGS sequence"/>
</dbReference>
<accession>A0A8J5R7H2</accession>